<dbReference type="PANTHER" id="PTHR42081:SF2">
    <property type="entry name" value="NIPPED-B-LIKE PROTEIN B"/>
    <property type="match status" value="1"/>
</dbReference>
<reference evidence="3" key="1">
    <citation type="submission" date="2021-03" db="EMBL/GenBank/DDBJ databases">
        <authorList>
            <person name="Tagirdzhanova G."/>
        </authorList>
    </citation>
    <scope>NUCLEOTIDE SEQUENCE</scope>
</reference>
<feature type="compositionally biased region" description="Basic and acidic residues" evidence="1">
    <location>
        <begin position="287"/>
        <end position="299"/>
    </location>
</feature>
<dbReference type="EMBL" id="CAJPDS010000011">
    <property type="protein sequence ID" value="CAF9912161.1"/>
    <property type="molecule type" value="Genomic_DNA"/>
</dbReference>
<organism evidence="3 4">
    <name type="scientific">Heterodermia speciosa</name>
    <dbReference type="NCBI Taxonomy" id="116794"/>
    <lineage>
        <taxon>Eukaryota</taxon>
        <taxon>Fungi</taxon>
        <taxon>Dikarya</taxon>
        <taxon>Ascomycota</taxon>
        <taxon>Pezizomycotina</taxon>
        <taxon>Lecanoromycetes</taxon>
        <taxon>OSLEUM clade</taxon>
        <taxon>Lecanoromycetidae</taxon>
        <taxon>Caliciales</taxon>
        <taxon>Physciaceae</taxon>
        <taxon>Heterodermia</taxon>
    </lineage>
</organism>
<feature type="compositionally biased region" description="Basic residues" evidence="1">
    <location>
        <begin position="562"/>
        <end position="571"/>
    </location>
</feature>
<dbReference type="OrthoDB" id="5418088at2759"/>
<evidence type="ECO:0000313" key="4">
    <source>
        <dbReference type="Proteomes" id="UP000664521"/>
    </source>
</evidence>
<feature type="domain" description="DUF8035" evidence="2">
    <location>
        <begin position="789"/>
        <end position="841"/>
    </location>
</feature>
<feature type="compositionally biased region" description="Basic and acidic residues" evidence="1">
    <location>
        <begin position="495"/>
        <end position="504"/>
    </location>
</feature>
<feature type="compositionally biased region" description="Basic and acidic residues" evidence="1">
    <location>
        <begin position="757"/>
        <end position="770"/>
    </location>
</feature>
<feature type="compositionally biased region" description="Low complexity" evidence="1">
    <location>
        <begin position="624"/>
        <end position="635"/>
    </location>
</feature>
<evidence type="ECO:0000259" key="2">
    <source>
        <dbReference type="Pfam" id="PF26118"/>
    </source>
</evidence>
<feature type="compositionally biased region" description="Polar residues" evidence="1">
    <location>
        <begin position="1158"/>
        <end position="1168"/>
    </location>
</feature>
<sequence>MGADTSTVAAVAALAVAFVALIVAFAQALQQYIVSGQLIRICDSVVYGKLPGQGHRVWQFSQFRFRVVYSIPQISLSPSLWLGVSSHAQVSDPVSSALPDLKVSSSRTNQSSIAGEASWVSFTRAIQHSCGQSLRYRMVEGDADRCPADLPVVPMQLSMRDVVVAAITAGMDCTDVSFLSQSLSMQGDAGTITSSRHPVLGALMHFAPKHPYDDHGLRVNNGAVSPDWVARMLDIVTVAGCRYDVRDRKHFEEDESSWVNSSSVTNIERSEGQKLLPTSNALRRRRRTDESSDKSEPLQDFRLGPQSAVPIAGFKADPATTLRRPHDGAWSFAAGVQDSPPKPIGDEEFEKHPEHPARFRQWAWFHSLFTYINHILRKINLHSGSARSNNVLPVAEPKVVYSQQLSPQPVATESSQSPHNDSVTTSFIKTKVEPEQIASTLPRTESLATYTAEKRQVEINMRDNDTTQNPLTKKFYLLSKSERDQSQEDVVNENHAQRSLDGNKDRTEYVVNKWQDIYKQRRRKRSRGSSHGRQVVLSQRRAPHRSSTVRSSLSNIGSKEARAHKERRQLRLKLDRQNSSAESDESAPEVRQSRPQRIRSVEATSSGPGQQGRAEEKQSQRIYQSSAQHGSSHASLRSEVYSQAMDEGYHTKPEISEGGAENRGAVSRRGRRRNSSLAREGDNIKVLEYGSSPVRSDRPQPRFDESKQPLDFASPSKPLGRRVRMASHSPQRISDTELDPRTEAHRRLQKPKGILRRPTERFPEHAESYREGVAPLESIPKKGSIPSNARWTKIDRRLVDPEALDLGSERYEERQDHVIVLRVLTKEEIEQYALKTQELRSQRDVEPVPSSSRSAGSDEEDLVSDSSKDSQASWERGPKHVSDQAQSPHSIDDGAGSSLQDVLDPPKSTLESIANDILGLNEDGEPVDRAEMPVHYHDQGRRLNSLPNLDTKAGTTAFSETEDHQPSKESHILSFDLNEQPLSYEEELLFLGSESVLKLSRESTKQCKDIIVTLRFFANDQPSVEAEVNDIRDRVQASNSMIKQCLMVMEPLRDQKKLAAFINSEIDIMIRGFRVSLNALYDNFGLFDITPMSLHARLKAWNRLCSSFEEQYSCSIVEHLSLCCRFSQELRANLEAGILSSPESSLLKLRVAQISKFTNPGTTSNSPASLPEPRVPQSRRAFRFVQSPSRFTRSPTGSMSDENVAEQGRNTQSARKTRTVKTMAPKAQQSSTSDYTRESDSRETDESSGSSEQLSTDSTLADFGPNPSGKINWLWICQADLIPGFVATPWKSFFPEATCIGAISVLLNVLEHFTNSSNCRYVDSQDRCRSWIDTGKPSFPGYAHNANGGVVVSGIYEEANFACLDGGVPPIELLYSYNHQVDRAHYQSTFHVKDSLGELVGLDSWLSFCSRLPEISYGPSNLLRVLPSLIQRTMTDFDLEFSSLDRTSRDGGLRIIQTIADSLLQSFRDQNLSVAEQLFASVAIIRTVKFGLCIARGIDTSKLRDILVHDVQVYMA</sequence>
<feature type="compositionally biased region" description="Basic and acidic residues" evidence="1">
    <location>
        <begin position="1235"/>
        <end position="1245"/>
    </location>
</feature>
<feature type="compositionally biased region" description="Polar residues" evidence="1">
    <location>
        <begin position="1186"/>
        <end position="1201"/>
    </location>
</feature>
<feature type="compositionally biased region" description="Polar residues" evidence="1">
    <location>
        <begin position="257"/>
        <end position="267"/>
    </location>
</feature>
<feature type="region of interest" description="Disordered" evidence="1">
    <location>
        <begin position="650"/>
        <end position="787"/>
    </location>
</feature>
<protein>
    <recommendedName>
        <fullName evidence="2">DUF8035 domain-containing protein</fullName>
    </recommendedName>
</protein>
<feature type="region of interest" description="Disordered" evidence="1">
    <location>
        <begin position="1158"/>
        <end position="1262"/>
    </location>
</feature>
<keyword evidence="4" id="KW-1185">Reference proteome</keyword>
<comment type="caution">
    <text evidence="3">The sequence shown here is derived from an EMBL/GenBank/DDBJ whole genome shotgun (WGS) entry which is preliminary data.</text>
</comment>
<dbReference type="PANTHER" id="PTHR42081">
    <property type="entry name" value="ZINC FINGER PROTEIN DHHC DOMAIN CONTAINING PROTEIN"/>
    <property type="match status" value="1"/>
</dbReference>
<feature type="region of interest" description="Disordered" evidence="1">
    <location>
        <begin position="252"/>
        <end position="302"/>
    </location>
</feature>
<feature type="compositionally biased region" description="Basic and acidic residues" evidence="1">
    <location>
        <begin position="695"/>
        <end position="708"/>
    </location>
</feature>
<dbReference type="Pfam" id="PF26118">
    <property type="entry name" value="DUF8035"/>
    <property type="match status" value="1"/>
</dbReference>
<feature type="compositionally biased region" description="Basic and acidic residues" evidence="1">
    <location>
        <begin position="734"/>
        <end position="746"/>
    </location>
</feature>
<evidence type="ECO:0000313" key="3">
    <source>
        <dbReference type="EMBL" id="CAF9912161.1"/>
    </source>
</evidence>
<feature type="region of interest" description="Disordered" evidence="1">
    <location>
        <begin position="519"/>
        <end position="636"/>
    </location>
</feature>
<feature type="region of interest" description="Disordered" evidence="1">
    <location>
        <begin position="483"/>
        <end position="504"/>
    </location>
</feature>
<proteinExistence type="predicted"/>
<dbReference type="InterPro" id="IPR058348">
    <property type="entry name" value="DUF8035"/>
</dbReference>
<name>A0A8H3ERL8_9LECA</name>
<feature type="compositionally biased region" description="Basic residues" evidence="1">
    <location>
        <begin position="520"/>
        <end position="530"/>
    </location>
</feature>
<feature type="region of interest" description="Disordered" evidence="1">
    <location>
        <begin position="839"/>
        <end position="906"/>
    </location>
</feature>
<dbReference type="Proteomes" id="UP000664521">
    <property type="component" value="Unassembled WGS sequence"/>
</dbReference>
<feature type="compositionally biased region" description="Polar residues" evidence="1">
    <location>
        <begin position="545"/>
        <end position="557"/>
    </location>
</feature>
<gene>
    <name evidence="3" type="ORF">HETSPECPRED_000852</name>
</gene>
<evidence type="ECO:0000256" key="1">
    <source>
        <dbReference type="SAM" id="MobiDB-lite"/>
    </source>
</evidence>
<accession>A0A8H3ERL8</accession>